<keyword evidence="4" id="KW-1185">Reference proteome</keyword>
<dbReference type="InterPro" id="IPR035437">
    <property type="entry name" value="SNase_OB-fold_sf"/>
</dbReference>
<dbReference type="PROSITE" id="PS51257">
    <property type="entry name" value="PROKAR_LIPOPROTEIN"/>
    <property type="match status" value="1"/>
</dbReference>
<evidence type="ECO:0000313" key="4">
    <source>
        <dbReference type="Proteomes" id="UP000431269"/>
    </source>
</evidence>
<keyword evidence="1" id="KW-0732">Signal</keyword>
<feature type="domain" description="TNase-like" evidence="2">
    <location>
        <begin position="43"/>
        <end position="158"/>
    </location>
</feature>
<name>A0A6I6MY62_9CAUL</name>
<gene>
    <name evidence="3" type="primary">exoI</name>
    <name evidence="3" type="ORF">DSM104635_03442</name>
</gene>
<dbReference type="PROSITE" id="PS50830">
    <property type="entry name" value="TNASE_3"/>
    <property type="match status" value="1"/>
</dbReference>
<protein>
    <submittedName>
        <fullName evidence="3">Succinoglycan biosynthesis protein ExoI</fullName>
    </submittedName>
</protein>
<dbReference type="SMART" id="SM00318">
    <property type="entry name" value="SNc"/>
    <property type="match status" value="1"/>
</dbReference>
<dbReference type="KEGG" id="tsv:DSM104635_03442"/>
<dbReference type="AlphaFoldDB" id="A0A6I6MY62"/>
<reference evidence="4" key="1">
    <citation type="submission" date="2019-12" db="EMBL/GenBank/DDBJ databases">
        <title>Complete genome of Terracaulis silvestris 0127_4.</title>
        <authorList>
            <person name="Vieira S."/>
            <person name="Riedel T."/>
            <person name="Sproer C."/>
            <person name="Pascual J."/>
            <person name="Boedeker C."/>
            <person name="Overmann J."/>
        </authorList>
    </citation>
    <scope>NUCLEOTIDE SEQUENCE [LARGE SCALE GENOMIC DNA]</scope>
    <source>
        <strain evidence="4">0127_4</strain>
    </source>
</reference>
<evidence type="ECO:0000259" key="2">
    <source>
        <dbReference type="PROSITE" id="PS50830"/>
    </source>
</evidence>
<dbReference type="Pfam" id="PF00565">
    <property type="entry name" value="SNase"/>
    <property type="match status" value="1"/>
</dbReference>
<dbReference type="Gene3D" id="2.40.50.90">
    <property type="match status" value="1"/>
</dbReference>
<evidence type="ECO:0000313" key="3">
    <source>
        <dbReference type="EMBL" id="QGZ96582.1"/>
    </source>
</evidence>
<dbReference type="SUPFAM" id="SSF50199">
    <property type="entry name" value="Staphylococcal nuclease"/>
    <property type="match status" value="1"/>
</dbReference>
<feature type="chain" id="PRO_5026120323" evidence="1">
    <location>
        <begin position="27"/>
        <end position="172"/>
    </location>
</feature>
<dbReference type="EMBL" id="CP047045">
    <property type="protein sequence ID" value="QGZ96582.1"/>
    <property type="molecule type" value="Genomic_DNA"/>
</dbReference>
<proteinExistence type="predicted"/>
<dbReference type="Proteomes" id="UP000431269">
    <property type="component" value="Chromosome"/>
</dbReference>
<sequence>MGARMRYASAALVAVLAACTPEPAKQAEPMMADSGVVSEIVGVATVSDGSTIRIGQRRIRFDGVATPGQGSMCGDVNVYRGAADALRQITRSNQVSCRISDAPDSSGRDIAQCSVEGADLGEYMVTNGWAREVPRDSGGAYAEEEAAARVAGLGVWNASCPANLWRGRDYSE</sequence>
<dbReference type="InterPro" id="IPR016071">
    <property type="entry name" value="Staphylococal_nuclease_OB-fold"/>
</dbReference>
<accession>A0A6I6MY62</accession>
<evidence type="ECO:0000256" key="1">
    <source>
        <dbReference type="SAM" id="SignalP"/>
    </source>
</evidence>
<organism evidence="3 4">
    <name type="scientific">Terricaulis silvestris</name>
    <dbReference type="NCBI Taxonomy" id="2686094"/>
    <lineage>
        <taxon>Bacteria</taxon>
        <taxon>Pseudomonadati</taxon>
        <taxon>Pseudomonadota</taxon>
        <taxon>Alphaproteobacteria</taxon>
        <taxon>Caulobacterales</taxon>
        <taxon>Caulobacteraceae</taxon>
        <taxon>Terricaulis</taxon>
    </lineage>
</organism>
<feature type="signal peptide" evidence="1">
    <location>
        <begin position="1"/>
        <end position="26"/>
    </location>
</feature>